<protein>
    <submittedName>
        <fullName evidence="2">KICSTOR complex protein kaptin isoform X2</fullName>
    </submittedName>
</protein>
<evidence type="ECO:0000313" key="1">
    <source>
        <dbReference type="Proteomes" id="UP001652625"/>
    </source>
</evidence>
<dbReference type="PANTHER" id="PTHR15435">
    <property type="entry name" value="KICSTOR COMPLEX PROTEIN KAPTIN"/>
    <property type="match status" value="1"/>
</dbReference>
<evidence type="ECO:0000313" key="2">
    <source>
        <dbReference type="RefSeq" id="XP_065661124.1"/>
    </source>
</evidence>
<accession>A0ABM4CHC4</accession>
<dbReference type="GeneID" id="100212844"/>
<dbReference type="Proteomes" id="UP001652625">
    <property type="component" value="Chromosome 09"/>
</dbReference>
<dbReference type="InterPro" id="IPR029982">
    <property type="entry name" value="Kptn"/>
</dbReference>
<gene>
    <name evidence="2" type="primary">LOC100212844</name>
</gene>
<dbReference type="RefSeq" id="XP_065661124.1">
    <property type="nucleotide sequence ID" value="XM_065805052.1"/>
</dbReference>
<dbReference type="PANTHER" id="PTHR15435:SF2">
    <property type="entry name" value="KICSTOR COMPLEX PROTEIN KAPTIN"/>
    <property type="match status" value="1"/>
</dbReference>
<keyword evidence="1" id="KW-1185">Reference proteome</keyword>
<proteinExistence type="predicted"/>
<sequence length="512" mass="59029">MLNFCEDDEQRETVQKTVEGHKNEYKEIFYINNNGSQSNIYCSAKLRYPATTQERLLIGTLKGKVSCLERNENIDCQNEFHSCHDMRAREVYFSYIPGDAEIISMDSFYRHQSIERSKCLVVGVTLILLKPNDSSAYEPQHYFNIYIALEPGTEFDLDKLAQVCQHQRLDFAPYHLHHAEILVNDIYETVFLLAGSDEKIHLFKGDNQQCFAEEPCKNYFPEFNAITGRVIWMHVKHCDGFKRLSAFGCDNGYLRVAYADSKKNEIIQVWTMFIDGPITSVRLFTLTSEKELISPSAEETSISPRPVLCESSEINLLVTSAIEVAVVYLNIVEKGLNEMVVLDQSDHFDSVTCSCITDLDCDGNNEIILGTYGQELLTYKWNFSEKYACKKVSFYLACRKEFPKPIISTDCLDIIGDGMQELVVVSLTGIHILQHEVESAAEKLLEKIIRAYPDKYLPMFGENYEQKDKHLPMFSESYEQKDKHLPMFSESYEQKDKHLPMFSESYEQKDIF</sequence>
<name>A0ABM4CHC4_HYDVU</name>
<reference evidence="2" key="1">
    <citation type="submission" date="2025-08" db="UniProtKB">
        <authorList>
            <consortium name="RefSeq"/>
        </authorList>
    </citation>
    <scope>IDENTIFICATION</scope>
</reference>
<organism evidence="1 2">
    <name type="scientific">Hydra vulgaris</name>
    <name type="common">Hydra</name>
    <name type="synonym">Hydra attenuata</name>
    <dbReference type="NCBI Taxonomy" id="6087"/>
    <lineage>
        <taxon>Eukaryota</taxon>
        <taxon>Metazoa</taxon>
        <taxon>Cnidaria</taxon>
        <taxon>Hydrozoa</taxon>
        <taxon>Hydroidolina</taxon>
        <taxon>Anthoathecata</taxon>
        <taxon>Aplanulata</taxon>
        <taxon>Hydridae</taxon>
        <taxon>Hydra</taxon>
    </lineage>
</organism>